<feature type="region of interest" description="Disordered" evidence="1">
    <location>
        <begin position="1"/>
        <end position="32"/>
    </location>
</feature>
<keyword evidence="4" id="KW-1185">Reference proteome</keyword>
<evidence type="ECO:0000313" key="4">
    <source>
        <dbReference type="Proteomes" id="UP001217485"/>
    </source>
</evidence>
<gene>
    <name evidence="3" type="ORF">POL72_45335</name>
</gene>
<organism evidence="3 4">
    <name type="scientific">Sorangium atrum</name>
    <dbReference type="NCBI Taxonomy" id="2995308"/>
    <lineage>
        <taxon>Bacteria</taxon>
        <taxon>Pseudomonadati</taxon>
        <taxon>Myxococcota</taxon>
        <taxon>Polyangia</taxon>
        <taxon>Polyangiales</taxon>
        <taxon>Polyangiaceae</taxon>
        <taxon>Sorangium</taxon>
    </lineage>
</organism>
<evidence type="ECO:0008006" key="5">
    <source>
        <dbReference type="Google" id="ProtNLM"/>
    </source>
</evidence>
<feature type="transmembrane region" description="Helical" evidence="2">
    <location>
        <begin position="44"/>
        <end position="67"/>
    </location>
</feature>
<protein>
    <recommendedName>
        <fullName evidence="5">MerC domain-containing protein</fullName>
    </recommendedName>
</protein>
<evidence type="ECO:0000256" key="2">
    <source>
        <dbReference type="SAM" id="Phobius"/>
    </source>
</evidence>
<keyword evidence="2" id="KW-1133">Transmembrane helix</keyword>
<reference evidence="3 4" key="1">
    <citation type="submission" date="2023-01" db="EMBL/GenBank/DDBJ databases">
        <title>Minimal conservation of predation-associated metabolite biosynthetic gene clusters underscores biosynthetic potential of Myxococcota including descriptions for ten novel species: Archangium lansinium sp. nov., Myxococcus landrumus sp. nov., Nannocystis bai.</title>
        <authorList>
            <person name="Ahearne A."/>
            <person name="Stevens C."/>
            <person name="Dowd S."/>
        </authorList>
    </citation>
    <scope>NUCLEOTIDE SEQUENCE [LARGE SCALE GENOMIC DNA]</scope>
    <source>
        <strain evidence="3 4">WIWO2</strain>
    </source>
</reference>
<evidence type="ECO:0000256" key="1">
    <source>
        <dbReference type="SAM" id="MobiDB-lite"/>
    </source>
</evidence>
<accession>A0ABT5CF04</accession>
<evidence type="ECO:0000313" key="3">
    <source>
        <dbReference type="EMBL" id="MDC0685024.1"/>
    </source>
</evidence>
<feature type="transmembrane region" description="Helical" evidence="2">
    <location>
        <begin position="132"/>
        <end position="150"/>
    </location>
</feature>
<feature type="region of interest" description="Disordered" evidence="1">
    <location>
        <begin position="152"/>
        <end position="176"/>
    </location>
</feature>
<name>A0ABT5CF04_9BACT</name>
<feature type="compositionally biased region" description="Low complexity" evidence="1">
    <location>
        <begin position="20"/>
        <end position="32"/>
    </location>
</feature>
<comment type="caution">
    <text evidence="3">The sequence shown here is derived from an EMBL/GenBank/DDBJ whole genome shotgun (WGS) entry which is preliminary data.</text>
</comment>
<feature type="transmembrane region" description="Helical" evidence="2">
    <location>
        <begin position="79"/>
        <end position="102"/>
    </location>
</feature>
<dbReference type="Proteomes" id="UP001217485">
    <property type="component" value="Unassembled WGS sequence"/>
</dbReference>
<keyword evidence="2" id="KW-0812">Transmembrane</keyword>
<dbReference type="EMBL" id="JAQNDK010000006">
    <property type="protein sequence ID" value="MDC0685024.1"/>
    <property type="molecule type" value="Genomic_DNA"/>
</dbReference>
<keyword evidence="2" id="KW-0472">Membrane</keyword>
<sequence length="176" mass="17743">MAIKETPSLTDSSPPGCTCGRAAPSPRSSGASTLARRAGQHLPLLPAIALVLLPKCPLCVAAYLGILGSLGASAWLRDAWGLPLGAGLLAFALGALVLRALASQDYRPMLAGLAGASAVLGGKFWLDAPPLLYAGALLLIGASLWSVRLASRTKGPSPSRDRAAEGAQGSSLPSPP</sequence>
<proteinExistence type="predicted"/>
<dbReference type="RefSeq" id="WP_272103141.1">
    <property type="nucleotide sequence ID" value="NZ_JAQNDK010000006.1"/>
</dbReference>